<sequence>EREPDFLDSVEGEISFFRSVSRARPIGVHRHFHVLAIRNAILRDTGHPLKVERIWEKLRECYDLDGLDGFHVNESAFESPSSSHSNSPQPGERERVSPSENLFIHPHFHKEYALPHDEALEAIVVERRMRDTPSIPSSSRSASPTPQTPAATEKEAGGAPTPAAGGTGRGRGGRRGKGRGRGADRAKGRVDMAGLVAGDSDSSALTQESADEGPPATSRGSATGTDGTEYAEDDEPEVQE</sequence>
<dbReference type="Proteomes" id="UP000053558">
    <property type="component" value="Unassembled WGS sequence"/>
</dbReference>
<comment type="caution">
    <text evidence="8">The sequence shown here is derived from an EMBL/GenBank/DDBJ whole genome shotgun (WGS) entry which is preliminary data.</text>
</comment>
<evidence type="ECO:0000256" key="2">
    <source>
        <dbReference type="ARBA" id="ARBA00007117"/>
    </source>
</evidence>
<evidence type="ECO:0000313" key="9">
    <source>
        <dbReference type="Proteomes" id="UP000053558"/>
    </source>
</evidence>
<dbReference type="PANTHER" id="PTHR13581:SF5">
    <property type="entry name" value="MRG_MORF4L-BINDING PROTEIN"/>
    <property type="match status" value="1"/>
</dbReference>
<evidence type="ECO:0000256" key="3">
    <source>
        <dbReference type="ARBA" id="ARBA00022853"/>
    </source>
</evidence>
<dbReference type="Pfam" id="PF07904">
    <property type="entry name" value="Eaf7"/>
    <property type="match status" value="1"/>
</dbReference>
<evidence type="ECO:0000256" key="7">
    <source>
        <dbReference type="SAM" id="MobiDB-lite"/>
    </source>
</evidence>
<dbReference type="OMA" id="PFFRREY"/>
<dbReference type="GO" id="GO:0035267">
    <property type="term" value="C:NuA4 histone acetyltransferase complex"/>
    <property type="evidence" value="ECO:0007669"/>
    <property type="project" value="TreeGrafter"/>
</dbReference>
<dbReference type="OrthoDB" id="5595141at2759"/>
<feature type="compositionally biased region" description="Low complexity" evidence="7">
    <location>
        <begin position="132"/>
        <end position="164"/>
    </location>
</feature>
<feature type="compositionally biased region" description="Basic residues" evidence="7">
    <location>
        <begin position="171"/>
        <end position="180"/>
    </location>
</feature>
<protein>
    <recommendedName>
        <fullName evidence="10">CT20-domain-containing protein</fullName>
    </recommendedName>
</protein>
<proteinExistence type="inferred from homology"/>
<organism evidence="8 9">
    <name type="scientific">Coniophora puteana (strain RWD-64-598)</name>
    <name type="common">Brown rot fungus</name>
    <dbReference type="NCBI Taxonomy" id="741705"/>
    <lineage>
        <taxon>Eukaryota</taxon>
        <taxon>Fungi</taxon>
        <taxon>Dikarya</taxon>
        <taxon>Basidiomycota</taxon>
        <taxon>Agaricomycotina</taxon>
        <taxon>Agaricomycetes</taxon>
        <taxon>Agaricomycetidae</taxon>
        <taxon>Boletales</taxon>
        <taxon>Coniophorineae</taxon>
        <taxon>Coniophoraceae</taxon>
        <taxon>Coniophora</taxon>
    </lineage>
</organism>
<name>A0A5M3MQZ5_CONPW</name>
<evidence type="ECO:0000256" key="4">
    <source>
        <dbReference type="ARBA" id="ARBA00023015"/>
    </source>
</evidence>
<evidence type="ECO:0000256" key="5">
    <source>
        <dbReference type="ARBA" id="ARBA00023163"/>
    </source>
</evidence>
<gene>
    <name evidence="8" type="ORF">CONPUDRAFT_33822</name>
</gene>
<feature type="non-terminal residue" evidence="8">
    <location>
        <position position="240"/>
    </location>
</feature>
<dbReference type="GeneID" id="19206760"/>
<keyword evidence="9" id="KW-1185">Reference proteome</keyword>
<evidence type="ECO:0008006" key="10">
    <source>
        <dbReference type="Google" id="ProtNLM"/>
    </source>
</evidence>
<dbReference type="EMBL" id="JH711578">
    <property type="protein sequence ID" value="EIW81075.1"/>
    <property type="molecule type" value="Genomic_DNA"/>
</dbReference>
<dbReference type="GO" id="GO:0006357">
    <property type="term" value="P:regulation of transcription by RNA polymerase II"/>
    <property type="evidence" value="ECO:0007669"/>
    <property type="project" value="TreeGrafter"/>
</dbReference>
<comment type="subcellular location">
    <subcellularLocation>
        <location evidence="1">Nucleus</location>
    </subcellularLocation>
</comment>
<accession>A0A5M3MQZ5</accession>
<keyword evidence="5" id="KW-0804">Transcription</keyword>
<evidence type="ECO:0000256" key="6">
    <source>
        <dbReference type="ARBA" id="ARBA00023242"/>
    </source>
</evidence>
<keyword evidence="6" id="KW-0539">Nucleus</keyword>
<reference evidence="9" key="1">
    <citation type="journal article" date="2012" name="Science">
        <title>The Paleozoic origin of enzymatic lignin decomposition reconstructed from 31 fungal genomes.</title>
        <authorList>
            <person name="Floudas D."/>
            <person name="Binder M."/>
            <person name="Riley R."/>
            <person name="Barry K."/>
            <person name="Blanchette R.A."/>
            <person name="Henrissat B."/>
            <person name="Martinez A.T."/>
            <person name="Otillar R."/>
            <person name="Spatafora J.W."/>
            <person name="Yadav J.S."/>
            <person name="Aerts A."/>
            <person name="Benoit I."/>
            <person name="Boyd A."/>
            <person name="Carlson A."/>
            <person name="Copeland A."/>
            <person name="Coutinho P.M."/>
            <person name="de Vries R.P."/>
            <person name="Ferreira P."/>
            <person name="Findley K."/>
            <person name="Foster B."/>
            <person name="Gaskell J."/>
            <person name="Glotzer D."/>
            <person name="Gorecki P."/>
            <person name="Heitman J."/>
            <person name="Hesse C."/>
            <person name="Hori C."/>
            <person name="Igarashi K."/>
            <person name="Jurgens J.A."/>
            <person name="Kallen N."/>
            <person name="Kersten P."/>
            <person name="Kohler A."/>
            <person name="Kuees U."/>
            <person name="Kumar T.K.A."/>
            <person name="Kuo A."/>
            <person name="LaButti K."/>
            <person name="Larrondo L.F."/>
            <person name="Lindquist E."/>
            <person name="Ling A."/>
            <person name="Lombard V."/>
            <person name="Lucas S."/>
            <person name="Lundell T."/>
            <person name="Martin R."/>
            <person name="McLaughlin D.J."/>
            <person name="Morgenstern I."/>
            <person name="Morin E."/>
            <person name="Murat C."/>
            <person name="Nagy L.G."/>
            <person name="Nolan M."/>
            <person name="Ohm R.A."/>
            <person name="Patyshakuliyeva A."/>
            <person name="Rokas A."/>
            <person name="Ruiz-Duenas F.J."/>
            <person name="Sabat G."/>
            <person name="Salamov A."/>
            <person name="Samejima M."/>
            <person name="Schmutz J."/>
            <person name="Slot J.C."/>
            <person name="St John F."/>
            <person name="Stenlid J."/>
            <person name="Sun H."/>
            <person name="Sun S."/>
            <person name="Syed K."/>
            <person name="Tsang A."/>
            <person name="Wiebenga A."/>
            <person name="Young D."/>
            <person name="Pisabarro A."/>
            <person name="Eastwood D.C."/>
            <person name="Martin F."/>
            <person name="Cullen D."/>
            <person name="Grigoriev I.V."/>
            <person name="Hibbett D.S."/>
        </authorList>
    </citation>
    <scope>NUCLEOTIDE SEQUENCE [LARGE SCALE GENOMIC DNA]</scope>
    <source>
        <strain evidence="9">RWD-64-598 SS2</strain>
    </source>
</reference>
<dbReference type="InterPro" id="IPR012423">
    <property type="entry name" value="Eaf7/MRGBP"/>
</dbReference>
<dbReference type="KEGG" id="cput:CONPUDRAFT_33822"/>
<evidence type="ECO:0000256" key="1">
    <source>
        <dbReference type="ARBA" id="ARBA00004123"/>
    </source>
</evidence>
<feature type="region of interest" description="Disordered" evidence="7">
    <location>
        <begin position="130"/>
        <end position="240"/>
    </location>
</feature>
<feature type="region of interest" description="Disordered" evidence="7">
    <location>
        <begin position="75"/>
        <end position="96"/>
    </location>
</feature>
<evidence type="ECO:0000313" key="8">
    <source>
        <dbReference type="EMBL" id="EIW81075.1"/>
    </source>
</evidence>
<dbReference type="GO" id="GO:0006325">
    <property type="term" value="P:chromatin organization"/>
    <property type="evidence" value="ECO:0007669"/>
    <property type="project" value="UniProtKB-KW"/>
</dbReference>
<comment type="similarity">
    <text evidence="2">Belongs to the EAF7 family.</text>
</comment>
<dbReference type="PANTHER" id="PTHR13581">
    <property type="entry name" value="MRG-BINDING PROTEIN"/>
    <property type="match status" value="1"/>
</dbReference>
<feature type="compositionally biased region" description="Basic and acidic residues" evidence="7">
    <location>
        <begin position="181"/>
        <end position="190"/>
    </location>
</feature>
<keyword evidence="4" id="KW-0805">Transcription regulation</keyword>
<feature type="compositionally biased region" description="Acidic residues" evidence="7">
    <location>
        <begin position="229"/>
        <end position="240"/>
    </location>
</feature>
<dbReference type="RefSeq" id="XP_007768182.1">
    <property type="nucleotide sequence ID" value="XM_007769992.1"/>
</dbReference>
<keyword evidence="3" id="KW-0156">Chromatin regulator</keyword>
<dbReference type="GO" id="GO:0005634">
    <property type="term" value="C:nucleus"/>
    <property type="evidence" value="ECO:0007669"/>
    <property type="project" value="UniProtKB-SubCell"/>
</dbReference>
<dbReference type="AlphaFoldDB" id="A0A5M3MQZ5"/>
<feature type="compositionally biased region" description="Low complexity" evidence="7">
    <location>
        <begin position="75"/>
        <end position="90"/>
    </location>
</feature>
<feature type="non-terminal residue" evidence="8">
    <location>
        <position position="1"/>
    </location>
</feature>